<evidence type="ECO:0000256" key="4">
    <source>
        <dbReference type="ARBA" id="ARBA00023157"/>
    </source>
</evidence>
<dbReference type="InterPro" id="IPR013766">
    <property type="entry name" value="Thioredoxin_domain"/>
</dbReference>
<evidence type="ECO:0000259" key="8">
    <source>
        <dbReference type="PROSITE" id="PS51352"/>
    </source>
</evidence>
<evidence type="ECO:0000256" key="7">
    <source>
        <dbReference type="SAM" id="MobiDB-lite"/>
    </source>
</evidence>
<evidence type="ECO:0000256" key="1">
    <source>
        <dbReference type="ARBA" id="ARBA00008987"/>
    </source>
</evidence>
<dbReference type="PROSITE" id="PS00194">
    <property type="entry name" value="THIOREDOXIN_1"/>
    <property type="match status" value="1"/>
</dbReference>
<dbReference type="CDD" id="cd02947">
    <property type="entry name" value="TRX_family"/>
    <property type="match status" value="1"/>
</dbReference>
<feature type="domain" description="Thioredoxin" evidence="8">
    <location>
        <begin position="47"/>
        <end position="181"/>
    </location>
</feature>
<feature type="compositionally biased region" description="Polar residues" evidence="7">
    <location>
        <begin position="46"/>
        <end position="62"/>
    </location>
</feature>
<organism evidence="9 10">
    <name type="scientific">Segatella copri</name>
    <dbReference type="NCBI Taxonomy" id="165179"/>
    <lineage>
        <taxon>Bacteria</taxon>
        <taxon>Pseudomonadati</taxon>
        <taxon>Bacteroidota</taxon>
        <taxon>Bacteroidia</taxon>
        <taxon>Bacteroidales</taxon>
        <taxon>Prevotellaceae</taxon>
        <taxon>Segatella</taxon>
    </lineage>
</organism>
<proteinExistence type="inferred from homology"/>
<comment type="similarity">
    <text evidence="1">Belongs to the thioredoxin family.</text>
</comment>
<reference evidence="9" key="1">
    <citation type="submission" date="2022-11" db="EMBL/GenBank/DDBJ databases">
        <title>Genomic repertoires linked with pathogenic potency of arthritogenic Prevotella copri isolated from the gut of rheumatoid arthritis patients.</title>
        <authorList>
            <person name="Nii T."/>
            <person name="Maeda Y."/>
            <person name="Motooka D."/>
            <person name="Naito M."/>
            <person name="Matsumoto Y."/>
            <person name="Ogawa T."/>
            <person name="Oguro-Igashira E."/>
            <person name="Kishikawa T."/>
            <person name="Yamashita M."/>
            <person name="Koizumi S."/>
            <person name="Kurakawa T."/>
            <person name="Okumura R."/>
            <person name="Kayama H."/>
            <person name="Murakami M."/>
            <person name="Sakaguchi T."/>
            <person name="Das B."/>
            <person name="Nakamura S."/>
            <person name="Okada Y."/>
            <person name="Kumanogoh A."/>
            <person name="Takeda K."/>
        </authorList>
    </citation>
    <scope>NUCLEOTIDE SEQUENCE</scope>
    <source>
        <strain evidence="9">F3-75</strain>
    </source>
</reference>
<keyword evidence="3" id="KW-0249">Electron transport</keyword>
<feature type="compositionally biased region" description="Polar residues" evidence="7">
    <location>
        <begin position="24"/>
        <end position="37"/>
    </location>
</feature>
<sequence length="182" mass="20018">MKKNVCLYAMMALAVMGCSQNNKKQEGSSKGLSSRFVSDSKDTKLSETTGNAASGNGKQSASDGKVHSLTASDFRKKIMDYESHPEEWVFAGSRPAVIDFYTTWCGPCKMMAPVVESLAGKYAGKIDFYKVDIDQEPELASVFGIRSIPTFLFIPLKGNPTIQMGAMQKEDFEKIIGKMMKK</sequence>
<accession>A0AAP3F625</accession>
<dbReference type="PRINTS" id="PR00421">
    <property type="entry name" value="THIOREDOXIN"/>
</dbReference>
<dbReference type="Proteomes" id="UP001209344">
    <property type="component" value="Unassembled WGS sequence"/>
</dbReference>
<dbReference type="EMBL" id="JAPDVK010000002">
    <property type="protein sequence ID" value="MCW4128350.1"/>
    <property type="molecule type" value="Genomic_DNA"/>
</dbReference>
<dbReference type="InterPro" id="IPR005746">
    <property type="entry name" value="Thioredoxin"/>
</dbReference>
<name>A0AAP3F625_9BACT</name>
<keyword evidence="2" id="KW-0813">Transport</keyword>
<protein>
    <recommendedName>
        <fullName evidence="6">Thioredoxin</fullName>
    </recommendedName>
</protein>
<dbReference type="GO" id="GO:0015035">
    <property type="term" value="F:protein-disulfide reductase activity"/>
    <property type="evidence" value="ECO:0007669"/>
    <property type="project" value="UniProtKB-UniRule"/>
</dbReference>
<dbReference type="InterPro" id="IPR017937">
    <property type="entry name" value="Thioredoxin_CS"/>
</dbReference>
<feature type="region of interest" description="Disordered" evidence="7">
    <location>
        <begin position="24"/>
        <end position="66"/>
    </location>
</feature>
<keyword evidence="5" id="KW-0676">Redox-active center</keyword>
<dbReference type="PANTHER" id="PTHR45663:SF11">
    <property type="entry name" value="GEO12009P1"/>
    <property type="match status" value="1"/>
</dbReference>
<evidence type="ECO:0000256" key="3">
    <source>
        <dbReference type="ARBA" id="ARBA00022982"/>
    </source>
</evidence>
<dbReference type="PROSITE" id="PS51352">
    <property type="entry name" value="THIOREDOXIN_2"/>
    <property type="match status" value="1"/>
</dbReference>
<dbReference type="PANTHER" id="PTHR45663">
    <property type="entry name" value="GEO12009P1"/>
    <property type="match status" value="1"/>
</dbReference>
<dbReference type="AlphaFoldDB" id="A0AAP3F625"/>
<dbReference type="GO" id="GO:0045454">
    <property type="term" value="P:cell redox homeostasis"/>
    <property type="evidence" value="ECO:0007669"/>
    <property type="project" value="TreeGrafter"/>
</dbReference>
<comment type="caution">
    <text evidence="9">The sequence shown here is derived from an EMBL/GenBank/DDBJ whole genome shotgun (WGS) entry which is preliminary data.</text>
</comment>
<dbReference type="Gene3D" id="3.40.30.10">
    <property type="entry name" value="Glutaredoxin"/>
    <property type="match status" value="1"/>
</dbReference>
<evidence type="ECO:0000256" key="5">
    <source>
        <dbReference type="ARBA" id="ARBA00023284"/>
    </source>
</evidence>
<dbReference type="RefSeq" id="WP_264966136.1">
    <property type="nucleotide sequence ID" value="NZ_JAPDVK010000002.1"/>
</dbReference>
<evidence type="ECO:0000313" key="9">
    <source>
        <dbReference type="EMBL" id="MCW4128350.1"/>
    </source>
</evidence>
<dbReference type="SUPFAM" id="SSF52833">
    <property type="entry name" value="Thioredoxin-like"/>
    <property type="match status" value="1"/>
</dbReference>
<evidence type="ECO:0000313" key="10">
    <source>
        <dbReference type="Proteomes" id="UP001209344"/>
    </source>
</evidence>
<dbReference type="InterPro" id="IPR036249">
    <property type="entry name" value="Thioredoxin-like_sf"/>
</dbReference>
<dbReference type="GO" id="GO:0005829">
    <property type="term" value="C:cytosol"/>
    <property type="evidence" value="ECO:0007669"/>
    <property type="project" value="TreeGrafter"/>
</dbReference>
<dbReference type="Pfam" id="PF00085">
    <property type="entry name" value="Thioredoxin"/>
    <property type="match status" value="1"/>
</dbReference>
<dbReference type="NCBIfam" id="TIGR01068">
    <property type="entry name" value="thioredoxin"/>
    <property type="match status" value="1"/>
</dbReference>
<dbReference type="PROSITE" id="PS51257">
    <property type="entry name" value="PROKAR_LIPOPROTEIN"/>
    <property type="match status" value="1"/>
</dbReference>
<keyword evidence="4" id="KW-1015">Disulfide bond</keyword>
<evidence type="ECO:0000256" key="6">
    <source>
        <dbReference type="NCBIfam" id="TIGR01068"/>
    </source>
</evidence>
<evidence type="ECO:0000256" key="2">
    <source>
        <dbReference type="ARBA" id="ARBA00022448"/>
    </source>
</evidence>
<gene>
    <name evidence="9" type="primary">trxA</name>
    <name evidence="9" type="ORF">ONT16_08785</name>
</gene>